<dbReference type="AlphaFoldDB" id="A0AAW0M0G0"/>
<dbReference type="PANTHER" id="PTHR31636">
    <property type="entry name" value="OSJNBA0084A10.13 PROTEIN-RELATED"/>
    <property type="match status" value="1"/>
</dbReference>
<evidence type="ECO:0000313" key="6">
    <source>
        <dbReference type="EMBL" id="KAK7857155.1"/>
    </source>
</evidence>
<dbReference type="InterPro" id="IPR005202">
    <property type="entry name" value="TF_GRAS"/>
</dbReference>
<gene>
    <name evidence="6" type="primary">SCL7_1</name>
    <name evidence="6" type="ORF">CFP56_019163</name>
</gene>
<feature type="region of interest" description="SAW" evidence="5">
    <location>
        <begin position="254"/>
        <end position="332"/>
    </location>
</feature>
<accession>A0AAW0M0G0</accession>
<evidence type="ECO:0000256" key="2">
    <source>
        <dbReference type="ARBA" id="ARBA00023015"/>
    </source>
</evidence>
<evidence type="ECO:0000256" key="5">
    <source>
        <dbReference type="PROSITE-ProRule" id="PRU01191"/>
    </source>
</evidence>
<comment type="caution">
    <text evidence="6">The sequence shown here is derived from an EMBL/GenBank/DDBJ whole genome shotgun (WGS) entry which is preliminary data.</text>
</comment>
<evidence type="ECO:0000256" key="3">
    <source>
        <dbReference type="ARBA" id="ARBA00023163"/>
    </source>
</evidence>
<reference evidence="6" key="2">
    <citation type="journal article" date="2018" name="Sci. Data">
        <title>The draft genome sequence of cork oak.</title>
        <authorList>
            <person name="Ramos A.M."/>
            <person name="Usie A."/>
            <person name="Barbosa P."/>
            <person name="Barros P.M."/>
            <person name="Capote T."/>
            <person name="Chaves I."/>
            <person name="Simoes F."/>
            <person name="Abreu I."/>
            <person name="Carrasquinho I."/>
            <person name="Faro C."/>
            <person name="Guimaraes J.B."/>
            <person name="Mendonca D."/>
            <person name="Nobrega F."/>
            <person name="Rodrigues L."/>
            <person name="Saibo N.J.M."/>
            <person name="Varela M.C."/>
            <person name="Egas C."/>
            <person name="Matos J."/>
            <person name="Miguel C.M."/>
            <person name="Oliveira M.M."/>
            <person name="Ricardo C.P."/>
            <person name="Goncalves S."/>
        </authorList>
    </citation>
    <scope>NUCLEOTIDE SEQUENCE [LARGE SCALE GENOMIC DNA]</scope>
    <source>
        <strain evidence="6">HL8</strain>
    </source>
</reference>
<feature type="short sequence motif" description="VHIID" evidence="5">
    <location>
        <begin position="232"/>
        <end position="236"/>
    </location>
</feature>
<organism evidence="6">
    <name type="scientific">Quercus suber</name>
    <name type="common">Cork oak</name>
    <dbReference type="NCBI Taxonomy" id="58331"/>
    <lineage>
        <taxon>Eukaryota</taxon>
        <taxon>Viridiplantae</taxon>
        <taxon>Streptophyta</taxon>
        <taxon>Embryophyta</taxon>
        <taxon>Tracheophyta</taxon>
        <taxon>Spermatophyta</taxon>
        <taxon>Magnoliopsida</taxon>
        <taxon>eudicotyledons</taxon>
        <taxon>Gunneridae</taxon>
        <taxon>Pentapetalae</taxon>
        <taxon>rosids</taxon>
        <taxon>fabids</taxon>
        <taxon>Fagales</taxon>
        <taxon>Fagaceae</taxon>
        <taxon>Quercus</taxon>
    </lineage>
</organism>
<evidence type="ECO:0000256" key="4">
    <source>
        <dbReference type="ARBA" id="ARBA00023242"/>
    </source>
</evidence>
<comment type="similarity">
    <text evidence="5">Belongs to the GRAS family.</text>
</comment>
<sequence length="335" mass="37951">MFQPELTMDSIFDQIEHHDFNMDALVDFCDFDQFPTLFTTTEDNSELPSLQMRVCMEVWKTFSHRSGILFPGQDPYFNGGIFPLQPLPSEGEGSFSPSQSMNSESVLTDVVSVQSSLSLLGEDMEIDNQLGLFHLLKAYGEALEKDQRELGQVILRRISEKGSSVGKTLERLAFYLPQDSEINQVENLKEESLKNFGAAFQALYQALPDGKFAHFAANSAILEVIPDDAETIHIVDFDMGEEARIALDCLFVAPCISSLAFFQRWKEIRGGCHLEAGLRLVGRRLSKEIFMEAREMVDEEKNKYGIKIEGQIGNEMVLEWKRNTIVRISTWTNHS</sequence>
<evidence type="ECO:0000256" key="1">
    <source>
        <dbReference type="ARBA" id="ARBA00004123"/>
    </source>
</evidence>
<dbReference type="Pfam" id="PF03514">
    <property type="entry name" value="GRAS"/>
    <property type="match status" value="1"/>
</dbReference>
<keyword evidence="4" id="KW-0539">Nucleus</keyword>
<keyword evidence="3" id="KW-0804">Transcription</keyword>
<dbReference type="GO" id="GO:0005634">
    <property type="term" value="C:nucleus"/>
    <property type="evidence" value="ECO:0007669"/>
    <property type="project" value="UniProtKB-SubCell"/>
</dbReference>
<proteinExistence type="inferred from homology"/>
<protein>
    <submittedName>
        <fullName evidence="6">Scarecrow-like protein 7</fullName>
    </submittedName>
</protein>
<keyword evidence="2" id="KW-0805">Transcription regulation</keyword>
<reference evidence="6" key="1">
    <citation type="submission" date="2017-12" db="EMBL/GenBank/DDBJ databases">
        <authorList>
            <person name="Barbosa P."/>
            <person name="Usie A."/>
            <person name="Ramos A.M."/>
        </authorList>
    </citation>
    <scope>NUCLEOTIDE SEQUENCE</scope>
    <source>
        <strain evidence="6">HL8</strain>
        <tissue evidence="6">Leaves</tissue>
    </source>
</reference>
<name>A0AAW0M0G0_QUESU</name>
<comment type="caution">
    <text evidence="5">Lacks conserved residue(s) required for the propagation of feature annotation.</text>
</comment>
<comment type="subcellular location">
    <subcellularLocation>
        <location evidence="1">Nucleus</location>
    </subcellularLocation>
</comment>
<dbReference type="EMBL" id="PKMF04000029">
    <property type="protein sequence ID" value="KAK7857155.1"/>
    <property type="molecule type" value="Genomic_DNA"/>
</dbReference>
<reference evidence="6" key="3">
    <citation type="submission" date="2023-07" db="EMBL/GenBank/DDBJ databases">
        <title>An improved reference 1 genome and first organelle genomes of Quercus suber.</title>
        <authorList>
            <consortium name="Genosuber Consortium"/>
            <person name="Usie A."/>
            <person name="Serra O."/>
            <person name="Barros P."/>
        </authorList>
    </citation>
    <scope>NUCLEOTIDE SEQUENCE</scope>
    <source>
        <strain evidence="6">HL8</strain>
        <tissue evidence="6">Leaves</tissue>
    </source>
</reference>
<dbReference type="PROSITE" id="PS50985">
    <property type="entry name" value="GRAS"/>
    <property type="match status" value="1"/>
</dbReference>